<evidence type="ECO:0000313" key="3">
    <source>
        <dbReference type="EMBL" id="RTI06433.1"/>
    </source>
</evidence>
<dbReference type="RefSeq" id="WP_126164385.1">
    <property type="nucleotide sequence ID" value="NZ_PELO01000024.1"/>
</dbReference>
<dbReference type="PANTHER" id="PTHR22916">
    <property type="entry name" value="GLYCOSYLTRANSFERASE"/>
    <property type="match status" value="1"/>
</dbReference>
<dbReference type="Proteomes" id="UP000287962">
    <property type="component" value="Unassembled WGS sequence"/>
</dbReference>
<dbReference type="InterPro" id="IPR029044">
    <property type="entry name" value="Nucleotide-diphossugar_trans"/>
</dbReference>
<proteinExistence type="predicted"/>
<dbReference type="PANTHER" id="PTHR22916:SF3">
    <property type="entry name" value="UDP-GLCNAC:BETAGAL BETA-1,3-N-ACETYLGLUCOSAMINYLTRANSFERASE-LIKE PROTEIN 1"/>
    <property type="match status" value="1"/>
</dbReference>
<protein>
    <submittedName>
        <fullName evidence="2">Glycosyl transferase</fullName>
    </submittedName>
</protein>
<dbReference type="GO" id="GO:0016758">
    <property type="term" value="F:hexosyltransferase activity"/>
    <property type="evidence" value="ECO:0007669"/>
    <property type="project" value="UniProtKB-ARBA"/>
</dbReference>
<evidence type="ECO:0000313" key="4">
    <source>
        <dbReference type="Proteomes" id="UP000286928"/>
    </source>
</evidence>
<dbReference type="EMBL" id="PEML01000271">
    <property type="protein sequence ID" value="RTI06433.1"/>
    <property type="molecule type" value="Genomic_DNA"/>
</dbReference>
<evidence type="ECO:0000313" key="5">
    <source>
        <dbReference type="Proteomes" id="UP000287962"/>
    </source>
</evidence>
<dbReference type="Gene3D" id="3.90.550.10">
    <property type="entry name" value="Spore Coat Polysaccharide Biosynthesis Protein SpsA, Chain A"/>
    <property type="match status" value="1"/>
</dbReference>
<reference evidence="4 5" key="2">
    <citation type="journal article" date="2019" name="Extremophiles">
        <title>Biogeography of thermophiles and predominance of Thermus scotoductus in domestic water heaters.</title>
        <authorList>
            <person name="Wilpiszeski R.L."/>
            <person name="Zhang Z."/>
            <person name="House C.H."/>
        </authorList>
    </citation>
    <scope>NUCLEOTIDE SEQUENCE [LARGE SCALE GENOMIC DNA]</scope>
    <source>
        <strain evidence="3 5">12_S12</strain>
        <strain evidence="2 4">20_S20</strain>
    </source>
</reference>
<name>A0A430SDP3_THESC</name>
<accession>A0A430SDP3</accession>
<comment type="caution">
    <text evidence="2">The sequence shown here is derived from an EMBL/GenBank/DDBJ whole genome shotgun (WGS) entry which is preliminary data.</text>
</comment>
<organism evidence="2 4">
    <name type="scientific">Thermus scotoductus</name>
    <dbReference type="NCBI Taxonomy" id="37636"/>
    <lineage>
        <taxon>Bacteria</taxon>
        <taxon>Thermotogati</taxon>
        <taxon>Deinococcota</taxon>
        <taxon>Deinococci</taxon>
        <taxon>Thermales</taxon>
        <taxon>Thermaceae</taxon>
        <taxon>Thermus</taxon>
    </lineage>
</organism>
<keyword evidence="5" id="KW-1185">Reference proteome</keyword>
<evidence type="ECO:0000259" key="1">
    <source>
        <dbReference type="Pfam" id="PF00535"/>
    </source>
</evidence>
<sequence length="315" mass="36879">MNKPKKPLVSILTPTYNRAYTLPRLYESLKVQTYTVFEWLILDDGSTDNTRQLVDSWLNEEQIKIRYFYQKNSGKHVALNRGIREALGEFFIIVDSDDYLLPHALEFLVSGWESIPKDLQPQFCGIAGLCVNQEGKIVGTPFPENPLDSDYIEIRTRYRIQGDKAEMYRTEVIRNFLLYPEYQGETFVLEALLWNRVAAAGYRMRFFNEKIRVVEYLGDGLTAQGARKTVRNPRGARLYFLEFIQINRYFPAKVLLYHYANYLRFCLHCRIPIRQIIMEAPSKRWLALAAIPGLLVYIRDRFRYKGQPVKPLPSP</sequence>
<dbReference type="Pfam" id="PF00535">
    <property type="entry name" value="Glycos_transf_2"/>
    <property type="match status" value="1"/>
</dbReference>
<dbReference type="EMBL" id="PEMD01000016">
    <property type="protein sequence ID" value="RTH34753.1"/>
    <property type="molecule type" value="Genomic_DNA"/>
</dbReference>
<evidence type="ECO:0000313" key="2">
    <source>
        <dbReference type="EMBL" id="RTH34753.1"/>
    </source>
</evidence>
<dbReference type="InterPro" id="IPR001173">
    <property type="entry name" value="Glyco_trans_2-like"/>
</dbReference>
<keyword evidence="2" id="KW-0808">Transferase</keyword>
<gene>
    <name evidence="3" type="ORF">CSW25_08475</name>
    <name evidence="2" type="ORF">CSW33_00770</name>
</gene>
<feature type="domain" description="Glycosyltransferase 2-like" evidence="1">
    <location>
        <begin position="10"/>
        <end position="118"/>
    </location>
</feature>
<dbReference type="SUPFAM" id="SSF53448">
    <property type="entry name" value="Nucleotide-diphospho-sugar transferases"/>
    <property type="match status" value="1"/>
</dbReference>
<dbReference type="CDD" id="cd00761">
    <property type="entry name" value="Glyco_tranf_GTA_type"/>
    <property type="match status" value="1"/>
</dbReference>
<reference evidence="3" key="1">
    <citation type="submission" date="2017-10" db="EMBL/GenBank/DDBJ databases">
        <authorList>
            <person name="Wilpiszeski R.L."/>
            <person name="Zhidan Z."/>
            <person name="House C.H."/>
        </authorList>
    </citation>
    <scope>NUCLEOTIDE SEQUENCE</scope>
    <source>
        <strain evidence="3">12_S12</strain>
    </source>
</reference>
<dbReference type="Proteomes" id="UP000286928">
    <property type="component" value="Unassembled WGS sequence"/>
</dbReference>
<dbReference type="AlphaFoldDB" id="A0A430SDP3"/>